<dbReference type="NCBIfam" id="NF038128">
    <property type="entry name" value="choice_anch_J"/>
    <property type="match status" value="1"/>
</dbReference>
<gene>
    <name evidence="2" type="ORF">IPP15_02680</name>
</gene>
<dbReference type="EMBL" id="JADKGY010000001">
    <property type="protein sequence ID" value="MBK9981324.1"/>
    <property type="molecule type" value="Genomic_DNA"/>
</dbReference>
<comment type="caution">
    <text evidence="2">The sequence shown here is derived from an EMBL/GenBank/DDBJ whole genome shotgun (WGS) entry which is preliminary data.</text>
</comment>
<accession>A0A9D7XLP2</accession>
<dbReference type="Proteomes" id="UP000808337">
    <property type="component" value="Unassembled WGS sequence"/>
</dbReference>
<name>A0A9D7XLP2_9BACT</name>
<dbReference type="Pfam" id="PF18942">
    <property type="entry name" value="DUF5689"/>
    <property type="match status" value="1"/>
</dbReference>
<evidence type="ECO:0000313" key="2">
    <source>
        <dbReference type="EMBL" id="MBK9981324.1"/>
    </source>
</evidence>
<sequence length="412" mass="43978">MSPMACVDLDFDQPPAGGIDPNIPVTTTIAELKSRHVLGKNEEITDDVVLGALVISDDATGNFFKQLVIEDATGGIEIRVDVTGLGLIYPVGRKVYIKAKGLWLGDYNGLTQLGAGVDASGLLRIPSTLVNQYVISATYGNTVVPAVKTIDALSLSDVSTLVKFENVQFISAHVGLKYAEATLLGNLNLEDCARKRIIIRSSSYASFANDLTPGGNGTVVGVLGIFGTDYQLTIRDLNDLALTGERCTVTIDESFDNIASNANVDAPEWSNIAVKGTRLWQGKIFMNNHYAQATAFGDSSPEMESWLITPAITTTVPKKITFETAKAFYVQDGLSVWISSNFNGTDVTGATWTQLFPTLANSSSADNTFISSGDVNLTGIPGPVRIGFRYVGSGPNGQTGTFRVDNVKVTNL</sequence>
<dbReference type="AlphaFoldDB" id="A0A9D7XLP2"/>
<proteinExistence type="predicted"/>
<organism evidence="2 3">
    <name type="scientific">Candidatus Opimibacter skivensis</name>
    <dbReference type="NCBI Taxonomy" id="2982028"/>
    <lineage>
        <taxon>Bacteria</taxon>
        <taxon>Pseudomonadati</taxon>
        <taxon>Bacteroidota</taxon>
        <taxon>Saprospiria</taxon>
        <taxon>Saprospirales</taxon>
        <taxon>Saprospiraceae</taxon>
        <taxon>Candidatus Opimibacter</taxon>
    </lineage>
</organism>
<reference evidence="2 3" key="1">
    <citation type="submission" date="2020-10" db="EMBL/GenBank/DDBJ databases">
        <title>Connecting structure to function with the recovery of over 1000 high-quality activated sludge metagenome-assembled genomes encoding full-length rRNA genes using long-read sequencing.</title>
        <authorList>
            <person name="Singleton C.M."/>
            <person name="Petriglieri F."/>
            <person name="Kristensen J.M."/>
            <person name="Kirkegaard R.H."/>
            <person name="Michaelsen T.Y."/>
            <person name="Andersen M.H."/>
            <person name="Karst S.M."/>
            <person name="Dueholm M.S."/>
            <person name="Nielsen P.H."/>
            <person name="Albertsen M."/>
        </authorList>
    </citation>
    <scope>NUCLEOTIDE SEQUENCE [LARGE SCALE GENOMIC DNA]</scope>
    <source>
        <strain evidence="2">Ribe_18-Q3-R11-54_MAXAC.273</strain>
    </source>
</reference>
<evidence type="ECO:0000313" key="3">
    <source>
        <dbReference type="Proteomes" id="UP000808337"/>
    </source>
</evidence>
<protein>
    <submittedName>
        <fullName evidence="2">Choice-of-anchor J domain-containing protein</fullName>
    </submittedName>
</protein>
<dbReference type="InterPro" id="IPR043744">
    <property type="entry name" value="DUF5689"/>
</dbReference>
<evidence type="ECO:0000259" key="1">
    <source>
        <dbReference type="Pfam" id="PF18942"/>
    </source>
</evidence>
<dbReference type="Gene3D" id="2.60.120.200">
    <property type="match status" value="1"/>
</dbReference>
<feature type="domain" description="DUF5689" evidence="1">
    <location>
        <begin position="26"/>
        <end position="239"/>
    </location>
</feature>